<keyword evidence="1" id="KW-0812">Transmembrane</keyword>
<sequence length="117" mass="13344">MELLQRISAFLAYLLPVVSWLYAWFFQRKSSLVMFHVRQSIGLFLFVLGMGVGWVIITWLLTWIPFGFLFGVVLFSLVIAALIVAVVLWLTGMVYALLGRVKMLPIIGEKANQLPIR</sequence>
<reference evidence="2" key="1">
    <citation type="journal article" date="2020" name="mSystems">
        <title>Genome- and Community-Level Interaction Insights into Carbon Utilization and Element Cycling Functions of Hydrothermarchaeota in Hydrothermal Sediment.</title>
        <authorList>
            <person name="Zhou Z."/>
            <person name="Liu Y."/>
            <person name="Xu W."/>
            <person name="Pan J."/>
            <person name="Luo Z.H."/>
            <person name="Li M."/>
        </authorList>
    </citation>
    <scope>NUCLEOTIDE SEQUENCE [LARGE SCALE GENOMIC DNA]</scope>
    <source>
        <strain evidence="2">SpSt-573</strain>
    </source>
</reference>
<evidence type="ECO:0000313" key="2">
    <source>
        <dbReference type="EMBL" id="HGS21928.1"/>
    </source>
</evidence>
<feature type="transmembrane region" description="Helical" evidence="1">
    <location>
        <begin position="41"/>
        <end position="62"/>
    </location>
</feature>
<protein>
    <recommendedName>
        <fullName evidence="3">DUF4870 domain-containing protein</fullName>
    </recommendedName>
</protein>
<evidence type="ECO:0008006" key="3">
    <source>
        <dbReference type="Google" id="ProtNLM"/>
    </source>
</evidence>
<feature type="transmembrane region" description="Helical" evidence="1">
    <location>
        <begin position="6"/>
        <end position="25"/>
    </location>
</feature>
<comment type="caution">
    <text evidence="2">The sequence shown here is derived from an EMBL/GenBank/DDBJ whole genome shotgun (WGS) entry which is preliminary data.</text>
</comment>
<proteinExistence type="predicted"/>
<accession>A0A7C4PML7</accession>
<organism evidence="2">
    <name type="scientific">Anaerolinea thermolimosa</name>
    <dbReference type="NCBI Taxonomy" id="229919"/>
    <lineage>
        <taxon>Bacteria</taxon>
        <taxon>Bacillati</taxon>
        <taxon>Chloroflexota</taxon>
        <taxon>Anaerolineae</taxon>
        <taxon>Anaerolineales</taxon>
        <taxon>Anaerolineaceae</taxon>
        <taxon>Anaerolinea</taxon>
    </lineage>
</organism>
<dbReference type="EMBL" id="DSYK01000427">
    <property type="protein sequence ID" value="HGS21928.1"/>
    <property type="molecule type" value="Genomic_DNA"/>
</dbReference>
<dbReference type="AlphaFoldDB" id="A0A7C4PML7"/>
<gene>
    <name evidence="2" type="ORF">ENT37_08660</name>
</gene>
<feature type="transmembrane region" description="Helical" evidence="1">
    <location>
        <begin position="68"/>
        <end position="98"/>
    </location>
</feature>
<evidence type="ECO:0000256" key="1">
    <source>
        <dbReference type="SAM" id="Phobius"/>
    </source>
</evidence>
<keyword evidence="1" id="KW-0472">Membrane</keyword>
<name>A0A7C4PML7_9CHLR</name>
<keyword evidence="1" id="KW-1133">Transmembrane helix</keyword>